<accession>A0A164NI46</accession>
<dbReference type="EMBL" id="KV419445">
    <property type="protein sequence ID" value="KZS87726.1"/>
    <property type="molecule type" value="Genomic_DNA"/>
</dbReference>
<keyword evidence="4" id="KW-1185">Reference proteome</keyword>
<dbReference type="Proteomes" id="UP000076722">
    <property type="component" value="Unassembled WGS sequence"/>
</dbReference>
<evidence type="ECO:0000313" key="3">
    <source>
        <dbReference type="EMBL" id="KZS87726.1"/>
    </source>
</evidence>
<evidence type="ECO:0000256" key="2">
    <source>
        <dbReference type="SAM" id="MobiDB-lite"/>
    </source>
</evidence>
<gene>
    <name evidence="3" type="ORF">SISNIDRAFT_470753</name>
</gene>
<feature type="region of interest" description="Disordered" evidence="2">
    <location>
        <begin position="1"/>
        <end position="51"/>
    </location>
</feature>
<feature type="coiled-coil region" evidence="1">
    <location>
        <begin position="92"/>
        <end position="140"/>
    </location>
</feature>
<reference evidence="3 4" key="1">
    <citation type="journal article" date="2016" name="Mol. Biol. Evol.">
        <title>Comparative Genomics of Early-Diverging Mushroom-Forming Fungi Provides Insights into the Origins of Lignocellulose Decay Capabilities.</title>
        <authorList>
            <person name="Nagy L.G."/>
            <person name="Riley R."/>
            <person name="Tritt A."/>
            <person name="Adam C."/>
            <person name="Daum C."/>
            <person name="Floudas D."/>
            <person name="Sun H."/>
            <person name="Yadav J.S."/>
            <person name="Pangilinan J."/>
            <person name="Larsson K.H."/>
            <person name="Matsuura K."/>
            <person name="Barry K."/>
            <person name="Labutti K."/>
            <person name="Kuo R."/>
            <person name="Ohm R.A."/>
            <person name="Bhattacharya S.S."/>
            <person name="Shirouzu T."/>
            <person name="Yoshinaga Y."/>
            <person name="Martin F.M."/>
            <person name="Grigoriev I.V."/>
            <person name="Hibbett D.S."/>
        </authorList>
    </citation>
    <scope>NUCLEOTIDE SEQUENCE [LARGE SCALE GENOMIC DNA]</scope>
    <source>
        <strain evidence="3 4">HHB9708</strain>
    </source>
</reference>
<name>A0A164NI46_9AGAM</name>
<evidence type="ECO:0000313" key="4">
    <source>
        <dbReference type="Proteomes" id="UP000076722"/>
    </source>
</evidence>
<protein>
    <submittedName>
        <fullName evidence="3">Uncharacterized protein</fullName>
    </submittedName>
</protein>
<evidence type="ECO:0000256" key="1">
    <source>
        <dbReference type="SAM" id="Coils"/>
    </source>
</evidence>
<keyword evidence="1" id="KW-0175">Coiled coil</keyword>
<dbReference type="AlphaFoldDB" id="A0A164NI46"/>
<proteinExistence type="predicted"/>
<organism evidence="3 4">
    <name type="scientific">Sistotremastrum niveocremeum HHB9708</name>
    <dbReference type="NCBI Taxonomy" id="1314777"/>
    <lineage>
        <taxon>Eukaryota</taxon>
        <taxon>Fungi</taxon>
        <taxon>Dikarya</taxon>
        <taxon>Basidiomycota</taxon>
        <taxon>Agaricomycotina</taxon>
        <taxon>Agaricomycetes</taxon>
        <taxon>Sistotremastrales</taxon>
        <taxon>Sistotremastraceae</taxon>
        <taxon>Sertulicium</taxon>
        <taxon>Sertulicium niveocremeum</taxon>
    </lineage>
</organism>
<sequence>MSYSAQAASSSHSSPSSSSSINHNSPNHTHSSTSKSKSRKSIQPVETEEEKLRRLERLEIEHRSKIRSQEARDRFVTYIRAKVAPRNVAGIADAIDEAMARFERQLQTLEAQSTKQSIAMKQYEELAQRLNAENQALLQTVCSLRAECQNQQPSTPAGPYYSSMISATYQMPHSYPAIHRPTPVYGFSTSSFGSI</sequence>
<feature type="compositionally biased region" description="Low complexity" evidence="2">
    <location>
        <begin position="9"/>
        <end position="35"/>
    </location>
</feature>